<dbReference type="InterPro" id="IPR051855">
    <property type="entry name" value="eIF2B_beta_subunit"/>
</dbReference>
<organism evidence="10 11">
    <name type="scientific">Physocladia obscura</name>
    <dbReference type="NCBI Taxonomy" id="109957"/>
    <lineage>
        <taxon>Eukaryota</taxon>
        <taxon>Fungi</taxon>
        <taxon>Fungi incertae sedis</taxon>
        <taxon>Chytridiomycota</taxon>
        <taxon>Chytridiomycota incertae sedis</taxon>
        <taxon>Chytridiomycetes</taxon>
        <taxon>Chytridiales</taxon>
        <taxon>Chytriomycetaceae</taxon>
        <taxon>Physocladia</taxon>
    </lineage>
</organism>
<keyword evidence="11" id="KW-1185">Reference proteome</keyword>
<dbReference type="GO" id="GO:0005085">
    <property type="term" value="F:guanyl-nucleotide exchange factor activity"/>
    <property type="evidence" value="ECO:0007669"/>
    <property type="project" value="TreeGrafter"/>
</dbReference>
<comment type="subcellular location">
    <subcellularLocation>
        <location evidence="1">Cytoplasm</location>
        <location evidence="1">Cytosol</location>
    </subcellularLocation>
</comment>
<evidence type="ECO:0000256" key="7">
    <source>
        <dbReference type="ARBA" id="ARBA00044228"/>
    </source>
</evidence>
<dbReference type="GO" id="GO:0005829">
    <property type="term" value="C:cytosol"/>
    <property type="evidence" value="ECO:0007669"/>
    <property type="project" value="UniProtKB-SubCell"/>
</dbReference>
<dbReference type="InterPro" id="IPR042529">
    <property type="entry name" value="IF_2B-like_C"/>
</dbReference>
<evidence type="ECO:0000256" key="2">
    <source>
        <dbReference type="ARBA" id="ARBA00007251"/>
    </source>
</evidence>
<dbReference type="Pfam" id="PF01008">
    <property type="entry name" value="IF-2B"/>
    <property type="match status" value="1"/>
</dbReference>
<evidence type="ECO:0000256" key="8">
    <source>
        <dbReference type="ARBA" id="ARBA00046432"/>
    </source>
</evidence>
<dbReference type="GO" id="GO:0003743">
    <property type="term" value="F:translation initiation factor activity"/>
    <property type="evidence" value="ECO:0007669"/>
    <property type="project" value="UniProtKB-KW"/>
</dbReference>
<keyword evidence="4 10" id="KW-0396">Initiation factor</keyword>
<dbReference type="PANTHER" id="PTHR45859">
    <property type="entry name" value="TRANSLATION INITIATION FACTOR EIF-2B SUBUNIT BETA"/>
    <property type="match status" value="1"/>
</dbReference>
<dbReference type="InterPro" id="IPR000649">
    <property type="entry name" value="IF-2B-related"/>
</dbReference>
<keyword evidence="5" id="KW-0648">Protein biosynthesis</keyword>
<evidence type="ECO:0000313" key="11">
    <source>
        <dbReference type="Proteomes" id="UP001211907"/>
    </source>
</evidence>
<reference evidence="10" key="1">
    <citation type="submission" date="2020-05" db="EMBL/GenBank/DDBJ databases">
        <title>Phylogenomic resolution of chytrid fungi.</title>
        <authorList>
            <person name="Stajich J.E."/>
            <person name="Amses K."/>
            <person name="Simmons R."/>
            <person name="Seto K."/>
            <person name="Myers J."/>
            <person name="Bonds A."/>
            <person name="Quandt C.A."/>
            <person name="Barry K."/>
            <person name="Liu P."/>
            <person name="Grigoriev I."/>
            <person name="Longcore J.E."/>
            <person name="James T.Y."/>
        </authorList>
    </citation>
    <scope>NUCLEOTIDE SEQUENCE</scope>
    <source>
        <strain evidence="10">JEL0513</strain>
    </source>
</reference>
<sequence length="300" mass="32243">MNTVVQNLVDRLRRRQVAGSFRVALETAKVHAIIVRGSRWTDAADLAASIAVKGALLQAAQPVELAATNITNRVIGLIREEERNLIADSGAASFNRDDLKNNVIDAIKEMTDEIENSVANISSQALEHIHSNEIIMTLGMDAAVERFLKEAAKLRKFQVIVAETAPSYSGQQMALSLSQSNIDVTLISDASIFAVMSRVNKVILGTHAVLANGGLVAPTGSNIIAAAAKHYATPVVVLTELYKLSQEYPFDVDAFGVPMSPDAIVGFAEIDADVVEGIDVVNPAYDFVVPDLVTLFITNM</sequence>
<evidence type="ECO:0000256" key="4">
    <source>
        <dbReference type="ARBA" id="ARBA00022540"/>
    </source>
</evidence>
<evidence type="ECO:0000256" key="3">
    <source>
        <dbReference type="ARBA" id="ARBA00022490"/>
    </source>
</evidence>
<dbReference type="Gene3D" id="3.40.50.10470">
    <property type="entry name" value="Translation initiation factor eif-2b, domain 2"/>
    <property type="match status" value="1"/>
</dbReference>
<gene>
    <name evidence="10" type="primary">EIF2B2</name>
    <name evidence="10" type="ORF">HK100_004379</name>
</gene>
<dbReference type="GO" id="GO:0005851">
    <property type="term" value="C:eukaryotic translation initiation factor 2B complex"/>
    <property type="evidence" value="ECO:0007669"/>
    <property type="project" value="TreeGrafter"/>
</dbReference>
<proteinExistence type="inferred from homology"/>
<evidence type="ECO:0000256" key="6">
    <source>
        <dbReference type="ARBA" id="ARBA00044122"/>
    </source>
</evidence>
<evidence type="ECO:0000256" key="1">
    <source>
        <dbReference type="ARBA" id="ARBA00004514"/>
    </source>
</evidence>
<name>A0AAD5T6F9_9FUNG</name>
<dbReference type="EMBL" id="JADGJH010000217">
    <property type="protein sequence ID" value="KAJ3133519.1"/>
    <property type="molecule type" value="Genomic_DNA"/>
</dbReference>
<comment type="caution">
    <text evidence="10">The sequence shown here is derived from an EMBL/GenBank/DDBJ whole genome shotgun (WGS) entry which is preliminary data.</text>
</comment>
<keyword evidence="3" id="KW-0963">Cytoplasm</keyword>
<dbReference type="InterPro" id="IPR037171">
    <property type="entry name" value="NagB/RpiA_transferase-like"/>
</dbReference>
<dbReference type="PANTHER" id="PTHR45859:SF1">
    <property type="entry name" value="TRANSLATION INITIATION FACTOR EIF-2B SUBUNIT BETA"/>
    <property type="match status" value="1"/>
</dbReference>
<dbReference type="AlphaFoldDB" id="A0AAD5T6F9"/>
<accession>A0AAD5T6F9</accession>
<evidence type="ECO:0000256" key="5">
    <source>
        <dbReference type="ARBA" id="ARBA00022917"/>
    </source>
</evidence>
<evidence type="ECO:0000313" key="10">
    <source>
        <dbReference type="EMBL" id="KAJ3133519.1"/>
    </source>
</evidence>
<evidence type="ECO:0000256" key="9">
    <source>
        <dbReference type="RuleBase" id="RU003814"/>
    </source>
</evidence>
<dbReference type="SUPFAM" id="SSF100950">
    <property type="entry name" value="NagB/RpiA/CoA transferase-like"/>
    <property type="match status" value="1"/>
</dbReference>
<comment type="similarity">
    <text evidence="2 9">Belongs to the eIF-2B alpha/beta/delta subunits family.</text>
</comment>
<comment type="subunit">
    <text evidence="8">Component of the translation initiation factor 2B (eIF2B) complex which is a heterodecamer of two sets of five different subunits: alpha, beta, gamma, delta and epsilon. Subunits alpha, beta and delta comprise a regulatory subcomplex and subunits epsilon and gamma comprise a catalytic subcomplex. Within the complex, the hexameric regulatory complex resides at the center, with the two heterodimeric catalytic subcomplexes bound on opposite sides.</text>
</comment>
<protein>
    <recommendedName>
        <fullName evidence="6">Translation initiation factor eIF2B subunit beta</fullName>
    </recommendedName>
    <alternativeName>
        <fullName evidence="7">eIF2B GDP-GTP exchange factor subunit beta</fullName>
    </alternativeName>
</protein>
<dbReference type="Proteomes" id="UP001211907">
    <property type="component" value="Unassembled WGS sequence"/>
</dbReference>